<evidence type="ECO:0000313" key="1">
    <source>
        <dbReference type="EMBL" id="VDP79653.1"/>
    </source>
</evidence>
<proteinExistence type="predicted"/>
<name>A0A183PYD9_9TREM</name>
<organism evidence="1 2">
    <name type="scientific">Schistosoma mattheei</name>
    <dbReference type="NCBI Taxonomy" id="31246"/>
    <lineage>
        <taxon>Eukaryota</taxon>
        <taxon>Metazoa</taxon>
        <taxon>Spiralia</taxon>
        <taxon>Lophotrochozoa</taxon>
        <taxon>Platyhelminthes</taxon>
        <taxon>Trematoda</taxon>
        <taxon>Digenea</taxon>
        <taxon>Strigeidida</taxon>
        <taxon>Schistosomatoidea</taxon>
        <taxon>Schistosomatidae</taxon>
        <taxon>Schistosoma</taxon>
    </lineage>
</organism>
<dbReference type="AlphaFoldDB" id="A0A183PYD9"/>
<evidence type="ECO:0000313" key="2">
    <source>
        <dbReference type="Proteomes" id="UP000269396"/>
    </source>
</evidence>
<dbReference type="Proteomes" id="UP000269396">
    <property type="component" value="Unassembled WGS sequence"/>
</dbReference>
<gene>
    <name evidence="1" type="ORF">SMTD_LOCUS19374</name>
</gene>
<dbReference type="EMBL" id="UZAL01042188">
    <property type="protein sequence ID" value="VDP79653.1"/>
    <property type="molecule type" value="Genomic_DNA"/>
</dbReference>
<sequence length="42" mass="4744">MLTVEPTGITTRLFISFTLLALNVIRCPLSWTCEAGIRDRFS</sequence>
<reference evidence="1 2" key="1">
    <citation type="submission" date="2018-11" db="EMBL/GenBank/DDBJ databases">
        <authorList>
            <consortium name="Pathogen Informatics"/>
        </authorList>
    </citation>
    <scope>NUCLEOTIDE SEQUENCE [LARGE SCALE GENOMIC DNA]</scope>
    <source>
        <strain>Denwood</strain>
        <strain evidence="2">Zambia</strain>
    </source>
</reference>
<keyword evidence="2" id="KW-1185">Reference proteome</keyword>
<protein>
    <submittedName>
        <fullName evidence="1">Uncharacterized protein</fullName>
    </submittedName>
</protein>
<accession>A0A183PYD9</accession>